<keyword evidence="4" id="KW-1185">Reference proteome</keyword>
<keyword evidence="2" id="KW-0812">Transmembrane</keyword>
<accession>A0ABS2KW40</accession>
<evidence type="ECO:0000313" key="3">
    <source>
        <dbReference type="EMBL" id="MBM7416154.1"/>
    </source>
</evidence>
<protein>
    <recommendedName>
        <fullName evidence="5">DUF3592 domain-containing protein</fullName>
    </recommendedName>
</protein>
<comment type="caution">
    <text evidence="3">The sequence shown here is derived from an EMBL/GenBank/DDBJ whole genome shotgun (WGS) entry which is preliminary data.</text>
</comment>
<evidence type="ECO:0000313" key="4">
    <source>
        <dbReference type="Proteomes" id="UP000703038"/>
    </source>
</evidence>
<keyword evidence="2" id="KW-0472">Membrane</keyword>
<sequence length="166" mass="17585">MNPVVPSPAGAEMSGGDTPAVETAEVTEAPVRRRSRVPTVLLVIATVVSVLAVLLVLAAWRNDHTISSDEGVATAEVLSAGRLRSAVTFVTPDGEMHNPKLGVLYPTNLVAGQRIDVEYSRSDPDLVRVAGRDASVAVVPALSVIVVTWLIAGPSILYLRRRDARV</sequence>
<feature type="transmembrane region" description="Helical" evidence="2">
    <location>
        <begin position="40"/>
        <end position="60"/>
    </location>
</feature>
<evidence type="ECO:0000256" key="2">
    <source>
        <dbReference type="SAM" id="Phobius"/>
    </source>
</evidence>
<reference evidence="3 4" key="1">
    <citation type="submission" date="2021-01" db="EMBL/GenBank/DDBJ databases">
        <title>Genomics of switchgrass bacterial isolates.</title>
        <authorList>
            <person name="Shade A."/>
        </authorList>
    </citation>
    <scope>NUCLEOTIDE SEQUENCE [LARGE SCALE GENOMIC DNA]</scope>
    <source>
        <strain evidence="3 4">PvP111</strain>
    </source>
</reference>
<feature type="region of interest" description="Disordered" evidence="1">
    <location>
        <begin position="1"/>
        <end position="29"/>
    </location>
</feature>
<name>A0ABS2KW40_9NOCA</name>
<dbReference type="EMBL" id="JAFBBK010000001">
    <property type="protein sequence ID" value="MBM7416154.1"/>
    <property type="molecule type" value="Genomic_DNA"/>
</dbReference>
<keyword evidence="2" id="KW-1133">Transmembrane helix</keyword>
<feature type="transmembrane region" description="Helical" evidence="2">
    <location>
        <begin position="134"/>
        <end position="159"/>
    </location>
</feature>
<evidence type="ECO:0008006" key="5">
    <source>
        <dbReference type="Google" id="ProtNLM"/>
    </source>
</evidence>
<proteinExistence type="predicted"/>
<evidence type="ECO:0000256" key="1">
    <source>
        <dbReference type="SAM" id="MobiDB-lite"/>
    </source>
</evidence>
<organism evidence="3 4">
    <name type="scientific">Rhodococcoides corynebacterioides</name>
    <dbReference type="NCBI Taxonomy" id="53972"/>
    <lineage>
        <taxon>Bacteria</taxon>
        <taxon>Bacillati</taxon>
        <taxon>Actinomycetota</taxon>
        <taxon>Actinomycetes</taxon>
        <taxon>Mycobacteriales</taxon>
        <taxon>Nocardiaceae</taxon>
        <taxon>Rhodococcoides</taxon>
    </lineage>
</organism>
<dbReference type="Proteomes" id="UP000703038">
    <property type="component" value="Unassembled WGS sequence"/>
</dbReference>
<gene>
    <name evidence="3" type="ORF">JOE42_002887</name>
</gene>